<evidence type="ECO:0000259" key="2">
    <source>
        <dbReference type="Pfam" id="PF01979"/>
    </source>
</evidence>
<reference evidence="3 4" key="1">
    <citation type="submission" date="2016-08" db="EMBL/GenBank/DDBJ databases">
        <title>Complete genome sequence of Mycobacterium shinshuense, a subspecies of M. ulcerans.</title>
        <authorList>
            <person name="Yoshida M."/>
            <person name="Ogura Y."/>
            <person name="Hayashi T."/>
            <person name="Hoshino Y."/>
        </authorList>
    </citation>
    <scope>NUCLEOTIDE SEQUENCE [LARGE SCALE GENOMIC DNA]</scope>
    <source>
        <strain evidence="4">ATCC 33728</strain>
    </source>
</reference>
<dbReference type="NCBIfam" id="NF006055">
    <property type="entry name" value="PRK08203.1"/>
    <property type="match status" value="1"/>
</dbReference>
<dbReference type="InterPro" id="IPR011059">
    <property type="entry name" value="Metal-dep_hydrolase_composite"/>
</dbReference>
<dbReference type="RefSeq" id="WP_172900543.1">
    <property type="nucleotide sequence ID" value="NZ_AP017624.1"/>
</dbReference>
<dbReference type="Pfam" id="PF01979">
    <property type="entry name" value="Amidohydro_1"/>
    <property type="match status" value="1"/>
</dbReference>
<keyword evidence="1 3" id="KW-0378">Hydrolase</keyword>
<dbReference type="InterPro" id="IPR006680">
    <property type="entry name" value="Amidohydro-rel"/>
</dbReference>
<dbReference type="EMBL" id="AP017624">
    <property type="protein sequence ID" value="BAV41551.1"/>
    <property type="molecule type" value="Genomic_DNA"/>
</dbReference>
<dbReference type="PANTHER" id="PTHR43794:SF11">
    <property type="entry name" value="AMIDOHYDROLASE-RELATED DOMAIN-CONTAINING PROTEIN"/>
    <property type="match status" value="1"/>
</dbReference>
<evidence type="ECO:0000256" key="1">
    <source>
        <dbReference type="ARBA" id="ARBA00022801"/>
    </source>
</evidence>
<protein>
    <submittedName>
        <fullName evidence="3">Hydroxydechloroatrazine ethylaminohydrolase</fullName>
    </submittedName>
</protein>
<proteinExistence type="predicted"/>
<evidence type="ECO:0000313" key="3">
    <source>
        <dbReference type="EMBL" id="BAV41551.1"/>
    </source>
</evidence>
<dbReference type="SUPFAM" id="SSF51338">
    <property type="entry name" value="Composite domain of metallo-dependent hydrolases"/>
    <property type="match status" value="1"/>
</dbReference>
<dbReference type="Gene3D" id="2.30.40.10">
    <property type="entry name" value="Urease, subunit C, domain 1"/>
    <property type="match status" value="1"/>
</dbReference>
<dbReference type="Gene3D" id="3.20.20.140">
    <property type="entry name" value="Metal-dependent hydrolases"/>
    <property type="match status" value="1"/>
</dbReference>
<accession>A0A1B4Y3B4</accession>
<dbReference type="PANTHER" id="PTHR43794">
    <property type="entry name" value="AMINOHYDROLASE SSNA-RELATED"/>
    <property type="match status" value="1"/>
</dbReference>
<gene>
    <name evidence="3" type="ORF">SHTP_2430</name>
</gene>
<dbReference type="InterPro" id="IPR032466">
    <property type="entry name" value="Metal_Hydrolase"/>
</dbReference>
<dbReference type="GO" id="GO:0016810">
    <property type="term" value="F:hydrolase activity, acting on carbon-nitrogen (but not peptide) bonds"/>
    <property type="evidence" value="ECO:0007669"/>
    <property type="project" value="InterPro"/>
</dbReference>
<sequence>MSTILLTLMLECRVPKLVIDRVSIATVDPKAAEFSEGHIIVEDDLIVAVGDGPAPEVPGATVIDGRGCLTTPGLVNTHEHLYQWITRGYTQKGTLFQWLTEMYPVWGRLDAELEFAAASAGLAGLALTGCTTTMDHHYVFPHAGGDMLGAEIAAAKRIGVRFHPTRGSMDLGVASGGLPPEHTVEDIDTILTTCQDAVREHHDPTKGSMVQISLAPCSPFSVTGELMKQSALPARDLGVRLHTHLSETVEEDEFCLAQFGSRPIDYVESLGWLGSDVWMAHCVHLSKGDIAKLAATGTGVAHCPTSNGRFGAGIAPIPELLAADVAVGLGVDGAGAEHRGLANEMRQAALAARFRLGPQALDAREALWMATVGGARCLGRDQDLGSLEVGKLADIALWQLDGLGHSDVEDPVWALIYGPPAPLRLLLVGGNTVVEDGELRTADTETLATDAKNAAVTLRERG</sequence>
<dbReference type="SUPFAM" id="SSF51556">
    <property type="entry name" value="Metallo-dependent hydrolases"/>
    <property type="match status" value="1"/>
</dbReference>
<dbReference type="CDD" id="cd01298">
    <property type="entry name" value="ATZ_TRZ_like"/>
    <property type="match status" value="1"/>
</dbReference>
<name>A0A1B4Y3B4_MYCUL</name>
<dbReference type="AlphaFoldDB" id="A0A1B4Y3B4"/>
<dbReference type="InterPro" id="IPR050287">
    <property type="entry name" value="MTA/SAH_deaminase"/>
</dbReference>
<organism evidence="3 4">
    <name type="scientific">Mycobacterium ulcerans subsp. shinshuense</name>
    <dbReference type="NCBI Taxonomy" id="1124626"/>
    <lineage>
        <taxon>Bacteria</taxon>
        <taxon>Bacillati</taxon>
        <taxon>Actinomycetota</taxon>
        <taxon>Actinomycetes</taxon>
        <taxon>Mycobacteriales</taxon>
        <taxon>Mycobacteriaceae</taxon>
        <taxon>Mycobacterium</taxon>
        <taxon>Mycobacterium ulcerans group</taxon>
    </lineage>
</organism>
<feature type="domain" description="Amidohydrolase-related" evidence="2">
    <location>
        <begin position="71"/>
        <end position="400"/>
    </location>
</feature>
<evidence type="ECO:0000313" key="4">
    <source>
        <dbReference type="Proteomes" id="UP000218067"/>
    </source>
</evidence>
<dbReference type="GeneID" id="93437037"/>
<dbReference type="Proteomes" id="UP000218067">
    <property type="component" value="Chromosome"/>
</dbReference>